<dbReference type="SUPFAM" id="SSF50447">
    <property type="entry name" value="Translation proteins"/>
    <property type="match status" value="1"/>
</dbReference>
<proteinExistence type="predicted"/>
<dbReference type="Proteomes" id="UP001596513">
    <property type="component" value="Unassembled WGS sequence"/>
</dbReference>
<dbReference type="InterPro" id="IPR002676">
    <property type="entry name" value="RimM_N"/>
</dbReference>
<reference evidence="3" key="1">
    <citation type="journal article" date="2019" name="Int. J. Syst. Evol. Microbiol.">
        <title>The Global Catalogue of Microorganisms (GCM) 10K type strain sequencing project: providing services to taxonomists for standard genome sequencing and annotation.</title>
        <authorList>
            <consortium name="The Broad Institute Genomics Platform"/>
            <consortium name="The Broad Institute Genome Sequencing Center for Infectious Disease"/>
            <person name="Wu L."/>
            <person name="Ma J."/>
        </authorList>
    </citation>
    <scope>NUCLEOTIDE SEQUENCE [LARGE SCALE GENOMIC DNA]</scope>
    <source>
        <strain evidence="3">JCM 19635</strain>
    </source>
</reference>
<evidence type="ECO:0000259" key="1">
    <source>
        <dbReference type="Pfam" id="PF01782"/>
    </source>
</evidence>
<dbReference type="InterPro" id="IPR036976">
    <property type="entry name" value="RimM_N_sf"/>
</dbReference>
<sequence length="73" mass="8156">MSRTGWQPPNFFVIPPPAHASRRNVSLGYIIKTHGLRGHVVAHFDVDDAKAYQKLKTVYLALAGAPPSWWSTK</sequence>
<evidence type="ECO:0000313" key="3">
    <source>
        <dbReference type="Proteomes" id="UP001596513"/>
    </source>
</evidence>
<dbReference type="Gene3D" id="2.40.30.60">
    <property type="entry name" value="RimM"/>
    <property type="match status" value="1"/>
</dbReference>
<organism evidence="2 3">
    <name type="scientific">Hymenobacter humi</name>
    <dbReference type="NCBI Taxonomy" id="1411620"/>
    <lineage>
        <taxon>Bacteria</taxon>
        <taxon>Pseudomonadati</taxon>
        <taxon>Bacteroidota</taxon>
        <taxon>Cytophagia</taxon>
        <taxon>Cytophagales</taxon>
        <taxon>Hymenobacteraceae</taxon>
        <taxon>Hymenobacter</taxon>
    </lineage>
</organism>
<dbReference type="RefSeq" id="WP_380202646.1">
    <property type="nucleotide sequence ID" value="NZ_JBHTEK010000001.1"/>
</dbReference>
<feature type="domain" description="RimM N-terminal" evidence="1">
    <location>
        <begin position="27"/>
        <end position="61"/>
    </location>
</feature>
<dbReference type="Pfam" id="PF01782">
    <property type="entry name" value="RimM"/>
    <property type="match status" value="1"/>
</dbReference>
<comment type="caution">
    <text evidence="2">The sequence shown here is derived from an EMBL/GenBank/DDBJ whole genome shotgun (WGS) entry which is preliminary data.</text>
</comment>
<dbReference type="EMBL" id="JBHTEK010000001">
    <property type="protein sequence ID" value="MFC7667815.1"/>
    <property type="molecule type" value="Genomic_DNA"/>
</dbReference>
<evidence type="ECO:0000313" key="2">
    <source>
        <dbReference type="EMBL" id="MFC7667815.1"/>
    </source>
</evidence>
<gene>
    <name evidence="2" type="ORF">ACFQT0_10765</name>
</gene>
<accession>A0ABW2U382</accession>
<protein>
    <recommendedName>
        <fullName evidence="1">RimM N-terminal domain-containing protein</fullName>
    </recommendedName>
</protein>
<keyword evidence="3" id="KW-1185">Reference proteome</keyword>
<name>A0ABW2U382_9BACT</name>
<dbReference type="InterPro" id="IPR009000">
    <property type="entry name" value="Transl_B-barrel_sf"/>
</dbReference>